<gene>
    <name evidence="6" type="ORF">E4L98_02490</name>
</gene>
<dbReference type="InterPro" id="IPR001647">
    <property type="entry name" value="HTH_TetR"/>
</dbReference>
<accession>A0A4Y9SU04</accession>
<dbReference type="PANTHER" id="PTHR30055">
    <property type="entry name" value="HTH-TYPE TRANSCRIPTIONAL REGULATOR RUTR"/>
    <property type="match status" value="1"/>
</dbReference>
<protein>
    <submittedName>
        <fullName evidence="6">TetR/AcrR family transcriptional regulator</fullName>
    </submittedName>
</protein>
<dbReference type="EMBL" id="SPVG01000024">
    <property type="protein sequence ID" value="TFW30282.1"/>
    <property type="molecule type" value="Genomic_DNA"/>
</dbReference>
<keyword evidence="2 4" id="KW-0238">DNA-binding</keyword>
<comment type="caution">
    <text evidence="6">The sequence shown here is derived from an EMBL/GenBank/DDBJ whole genome shotgun (WGS) entry which is preliminary data.</text>
</comment>
<evidence type="ECO:0000313" key="6">
    <source>
        <dbReference type="EMBL" id="TFW30282.1"/>
    </source>
</evidence>
<dbReference type="PROSITE" id="PS50977">
    <property type="entry name" value="HTH_TETR_2"/>
    <property type="match status" value="1"/>
</dbReference>
<dbReference type="Pfam" id="PF17918">
    <property type="entry name" value="TetR_C_15"/>
    <property type="match status" value="1"/>
</dbReference>
<sequence length="184" mass="19682">MVAAILQAAAELLDSGEPERYTTNLIAERAGASIGSLYQYFPSKDAITVALLAEASQRLMAGLEQASRLDDWRAALRAMIAAAVAHQLDRPGLARMLDAHESRLAAADARLRDGARIHAVLMAVLRRIPGLDRPEAVGADLIAITRALCDAAGERGEPDTGALRQSVERAIFGYLAWPARQNAS</sequence>
<evidence type="ECO:0000256" key="1">
    <source>
        <dbReference type="ARBA" id="ARBA00023015"/>
    </source>
</evidence>
<dbReference type="InterPro" id="IPR050109">
    <property type="entry name" value="HTH-type_TetR-like_transc_reg"/>
</dbReference>
<dbReference type="OrthoDB" id="9816320at2"/>
<dbReference type="Pfam" id="PF00440">
    <property type="entry name" value="TetR_N"/>
    <property type="match status" value="1"/>
</dbReference>
<dbReference type="InterPro" id="IPR041669">
    <property type="entry name" value="TetR_C_15"/>
</dbReference>
<evidence type="ECO:0000256" key="3">
    <source>
        <dbReference type="ARBA" id="ARBA00023163"/>
    </source>
</evidence>
<dbReference type="InterPro" id="IPR009057">
    <property type="entry name" value="Homeodomain-like_sf"/>
</dbReference>
<dbReference type="Proteomes" id="UP000297729">
    <property type="component" value="Unassembled WGS sequence"/>
</dbReference>
<evidence type="ECO:0000256" key="2">
    <source>
        <dbReference type="ARBA" id="ARBA00023125"/>
    </source>
</evidence>
<dbReference type="PANTHER" id="PTHR30055:SF234">
    <property type="entry name" value="HTH-TYPE TRANSCRIPTIONAL REGULATOR BETI"/>
    <property type="match status" value="1"/>
</dbReference>
<dbReference type="Gene3D" id="1.10.357.10">
    <property type="entry name" value="Tetracycline Repressor, domain 2"/>
    <property type="match status" value="1"/>
</dbReference>
<dbReference type="AlphaFoldDB" id="A0A4Y9SU04"/>
<feature type="domain" description="HTH tetR-type" evidence="5">
    <location>
        <begin position="1"/>
        <end position="59"/>
    </location>
</feature>
<feature type="DNA-binding region" description="H-T-H motif" evidence="4">
    <location>
        <begin position="22"/>
        <end position="41"/>
    </location>
</feature>
<evidence type="ECO:0000259" key="5">
    <source>
        <dbReference type="PROSITE" id="PS50977"/>
    </source>
</evidence>
<dbReference type="GO" id="GO:0000976">
    <property type="term" value="F:transcription cis-regulatory region binding"/>
    <property type="evidence" value="ECO:0007669"/>
    <property type="project" value="TreeGrafter"/>
</dbReference>
<dbReference type="PRINTS" id="PR00455">
    <property type="entry name" value="HTHTETR"/>
</dbReference>
<dbReference type="GO" id="GO:0003700">
    <property type="term" value="F:DNA-binding transcription factor activity"/>
    <property type="evidence" value="ECO:0007669"/>
    <property type="project" value="TreeGrafter"/>
</dbReference>
<organism evidence="6 7">
    <name type="scientific">Duganella callida</name>
    <dbReference type="NCBI Taxonomy" id="2561932"/>
    <lineage>
        <taxon>Bacteria</taxon>
        <taxon>Pseudomonadati</taxon>
        <taxon>Pseudomonadota</taxon>
        <taxon>Betaproteobacteria</taxon>
        <taxon>Burkholderiales</taxon>
        <taxon>Oxalobacteraceae</taxon>
        <taxon>Telluria group</taxon>
        <taxon>Duganella</taxon>
    </lineage>
</organism>
<keyword evidence="1" id="KW-0805">Transcription regulation</keyword>
<dbReference type="SUPFAM" id="SSF46689">
    <property type="entry name" value="Homeodomain-like"/>
    <property type="match status" value="1"/>
</dbReference>
<proteinExistence type="predicted"/>
<keyword evidence="3" id="KW-0804">Transcription</keyword>
<name>A0A4Y9SU04_9BURK</name>
<reference evidence="6 7" key="1">
    <citation type="submission" date="2019-03" db="EMBL/GenBank/DDBJ databases">
        <title>Draft Genome Sequence of Duganella callidus sp. nov., a Novel Duganella Species Isolated from Cultivated Soil.</title>
        <authorList>
            <person name="Raths R."/>
            <person name="Peta V."/>
            <person name="Bucking H."/>
        </authorList>
    </citation>
    <scope>NUCLEOTIDE SEQUENCE [LARGE SCALE GENOMIC DNA]</scope>
    <source>
        <strain evidence="6 7">DN04</strain>
    </source>
</reference>
<keyword evidence="7" id="KW-1185">Reference proteome</keyword>
<evidence type="ECO:0000313" key="7">
    <source>
        <dbReference type="Proteomes" id="UP000297729"/>
    </source>
</evidence>
<evidence type="ECO:0000256" key="4">
    <source>
        <dbReference type="PROSITE-ProRule" id="PRU00335"/>
    </source>
</evidence>